<evidence type="ECO:0000256" key="3">
    <source>
        <dbReference type="ARBA" id="ARBA00023235"/>
    </source>
</evidence>
<dbReference type="PIRSF" id="PIRSF000709">
    <property type="entry name" value="6PFK_2-Ptase"/>
    <property type="match status" value="1"/>
</dbReference>
<feature type="binding site" evidence="5">
    <location>
        <begin position="11"/>
        <end position="18"/>
    </location>
    <ligand>
        <name>substrate</name>
    </ligand>
</feature>
<dbReference type="PROSITE" id="PS00175">
    <property type="entry name" value="PG_MUTASE"/>
    <property type="match status" value="1"/>
</dbReference>
<dbReference type="UniPathway" id="UPA00109">
    <property type="reaction ID" value="UER00186"/>
</dbReference>
<keyword evidence="3" id="KW-0413">Isomerase</keyword>
<dbReference type="Pfam" id="PF00300">
    <property type="entry name" value="His_Phos_1"/>
    <property type="match status" value="1"/>
</dbReference>
<feature type="active site" description="Tele-phosphohistidine intermediate" evidence="4">
    <location>
        <position position="12"/>
    </location>
</feature>
<keyword evidence="2" id="KW-0324">Glycolysis</keyword>
<comment type="pathway">
    <text evidence="7">Carbohydrate degradation; glycolysis; pyruvate from D-glyceraldehyde 3-phosphate: step 3/5.</text>
</comment>
<feature type="binding site" evidence="5">
    <location>
        <position position="63"/>
    </location>
    <ligand>
        <name>substrate</name>
    </ligand>
</feature>
<dbReference type="Proteomes" id="UP000247832">
    <property type="component" value="Unassembled WGS sequence"/>
</dbReference>
<evidence type="ECO:0000256" key="5">
    <source>
        <dbReference type="PIRSR" id="PIRSR613078-2"/>
    </source>
</evidence>
<comment type="catalytic activity">
    <reaction evidence="7">
        <text>(2R)-2-phosphoglycerate = (2R)-3-phosphoglycerate</text>
        <dbReference type="Rhea" id="RHEA:15901"/>
        <dbReference type="ChEBI" id="CHEBI:58272"/>
        <dbReference type="ChEBI" id="CHEBI:58289"/>
        <dbReference type="EC" id="5.4.2.11"/>
    </reaction>
</comment>
<dbReference type="InterPro" id="IPR001345">
    <property type="entry name" value="PG/BPGM_mutase_AS"/>
</dbReference>
<name>A0A2V5L202_9MICC</name>
<evidence type="ECO:0000256" key="1">
    <source>
        <dbReference type="ARBA" id="ARBA00006717"/>
    </source>
</evidence>
<protein>
    <recommendedName>
        <fullName evidence="7">2,3-bisphosphoglycerate-dependent phosphoglycerate mutase</fullName>
        <ecNumber evidence="7">5.4.2.11</ecNumber>
    </recommendedName>
</protein>
<dbReference type="AlphaFoldDB" id="A0A2V5L202"/>
<accession>A0A2V5L202</accession>
<evidence type="ECO:0000313" key="8">
    <source>
        <dbReference type="EMBL" id="PYI65068.1"/>
    </source>
</evidence>
<dbReference type="OrthoDB" id="9781415at2"/>
<evidence type="ECO:0000256" key="7">
    <source>
        <dbReference type="RuleBase" id="RU004512"/>
    </source>
</evidence>
<comment type="caution">
    <text evidence="8">The sequence shown here is derived from an EMBL/GenBank/DDBJ whole genome shotgun (WGS) entry which is preliminary data.</text>
</comment>
<evidence type="ECO:0000313" key="9">
    <source>
        <dbReference type="Proteomes" id="UP000247832"/>
    </source>
</evidence>
<dbReference type="CDD" id="cd07067">
    <property type="entry name" value="HP_PGM_like"/>
    <property type="match status" value="1"/>
</dbReference>
<keyword evidence="9" id="KW-1185">Reference proteome</keyword>
<feature type="binding site" evidence="5">
    <location>
        <begin position="89"/>
        <end position="92"/>
    </location>
    <ligand>
        <name>substrate</name>
    </ligand>
</feature>
<feature type="binding site" evidence="5">
    <location>
        <begin position="116"/>
        <end position="117"/>
    </location>
    <ligand>
        <name>substrate</name>
    </ligand>
</feature>
<evidence type="ECO:0000256" key="6">
    <source>
        <dbReference type="PIRSR" id="PIRSR613078-3"/>
    </source>
</evidence>
<sequence>MPGFGTLVLLRHGESVLNAAGRFTGLLDPPLTARGRCEAKDAARLLAEAGLLPTAIFSSTLVRATETADIVARTLGMAQQPVRLWKLNERNYGSLTGRSKAELRTEFGEDVLHCWRRTLYGTPPTMDQLALGKLRRSPALAGVPAGAVLASESLIAVSKRVGEVWLHVLRPLVLEGETVLCVGHGNSLRALCFLLDELSEAEVEALNIPTGQPLLYRFDGWALPFLRGGRYLNPLAARTAAEQVAAEGGT</sequence>
<evidence type="ECO:0000256" key="2">
    <source>
        <dbReference type="ARBA" id="ARBA00023152"/>
    </source>
</evidence>
<comment type="similarity">
    <text evidence="1">Belongs to the phosphoglycerate mutase family. BPG-dependent PGAM subfamily.</text>
</comment>
<dbReference type="SUPFAM" id="SSF53254">
    <property type="entry name" value="Phosphoglycerate mutase-like"/>
    <property type="match status" value="1"/>
</dbReference>
<dbReference type="InterPro" id="IPR029033">
    <property type="entry name" value="His_PPase_superfam"/>
</dbReference>
<feature type="binding site" evidence="5">
    <location>
        <begin position="185"/>
        <end position="186"/>
    </location>
    <ligand>
        <name>substrate</name>
    </ligand>
</feature>
<gene>
    <name evidence="8" type="primary">gpmA</name>
    <name evidence="8" type="ORF">CVV68_19755</name>
</gene>
<comment type="function">
    <text evidence="7">Catalyzes the interconversion of 2-phosphoglycerate and 3-phosphoglycerate.</text>
</comment>
<dbReference type="GO" id="GO:0006096">
    <property type="term" value="P:glycolytic process"/>
    <property type="evidence" value="ECO:0007669"/>
    <property type="project" value="UniProtKB-UniPathway"/>
</dbReference>
<dbReference type="EMBL" id="QJVD01000031">
    <property type="protein sequence ID" value="PYI65068.1"/>
    <property type="molecule type" value="Genomic_DNA"/>
</dbReference>
<dbReference type="NCBIfam" id="TIGR01258">
    <property type="entry name" value="pgm_1"/>
    <property type="match status" value="1"/>
</dbReference>
<dbReference type="RefSeq" id="WP_110502716.1">
    <property type="nucleotide sequence ID" value="NZ_QJVD01000031.1"/>
</dbReference>
<organism evidence="8 9">
    <name type="scientific">Arthrobacter livingstonensis</name>
    <dbReference type="NCBI Taxonomy" id="670078"/>
    <lineage>
        <taxon>Bacteria</taxon>
        <taxon>Bacillati</taxon>
        <taxon>Actinomycetota</taxon>
        <taxon>Actinomycetes</taxon>
        <taxon>Micrococcales</taxon>
        <taxon>Micrococcaceae</taxon>
        <taxon>Arthrobacter</taxon>
    </lineage>
</organism>
<proteinExistence type="inferred from homology"/>
<dbReference type="SMART" id="SM00855">
    <property type="entry name" value="PGAM"/>
    <property type="match status" value="1"/>
</dbReference>
<dbReference type="PANTHER" id="PTHR11931">
    <property type="entry name" value="PHOSPHOGLYCERATE MUTASE"/>
    <property type="match status" value="1"/>
</dbReference>
<feature type="binding site" evidence="5">
    <location>
        <begin position="24"/>
        <end position="25"/>
    </location>
    <ligand>
        <name>substrate</name>
    </ligand>
</feature>
<feature type="active site" description="Proton donor/acceptor" evidence="4">
    <location>
        <position position="89"/>
    </location>
</feature>
<dbReference type="GO" id="GO:0004619">
    <property type="term" value="F:phosphoglycerate mutase activity"/>
    <property type="evidence" value="ECO:0007669"/>
    <property type="project" value="UniProtKB-EC"/>
</dbReference>
<feature type="binding site" evidence="5">
    <location>
        <position position="100"/>
    </location>
    <ligand>
        <name>substrate</name>
    </ligand>
</feature>
<reference evidence="8 9" key="1">
    <citation type="submission" date="2018-05" db="EMBL/GenBank/DDBJ databases">
        <title>Genetic diversity of glacier-inhabiting Cryobacterium bacteria in China and description of Cryobacterium mengkeensis sp. nov. and Arthrobacter glacialis sp. nov.</title>
        <authorList>
            <person name="Liu Q."/>
            <person name="Xin Y.-H."/>
        </authorList>
    </citation>
    <scope>NUCLEOTIDE SEQUENCE [LARGE SCALE GENOMIC DNA]</scope>
    <source>
        <strain evidence="8 9">LI2</strain>
    </source>
</reference>
<dbReference type="InterPro" id="IPR013078">
    <property type="entry name" value="His_Pase_superF_clade-1"/>
</dbReference>
<feature type="site" description="Transition state stabilizer" evidence="6">
    <location>
        <position position="184"/>
    </location>
</feature>
<evidence type="ECO:0000256" key="4">
    <source>
        <dbReference type="PIRSR" id="PIRSR613078-1"/>
    </source>
</evidence>
<dbReference type="InterPro" id="IPR005952">
    <property type="entry name" value="Phosphogly_mut1"/>
</dbReference>
<dbReference type="EC" id="5.4.2.11" evidence="7"/>
<dbReference type="Gene3D" id="3.40.50.1240">
    <property type="entry name" value="Phosphoglycerate mutase-like"/>
    <property type="match status" value="1"/>
</dbReference>